<dbReference type="EMBL" id="CABPRJ010001427">
    <property type="protein sequence ID" value="VVC35717.1"/>
    <property type="molecule type" value="Genomic_DNA"/>
</dbReference>
<dbReference type="InterPro" id="IPR029058">
    <property type="entry name" value="AB_hydrolase_fold"/>
</dbReference>
<evidence type="ECO:0000313" key="11">
    <source>
        <dbReference type="Proteomes" id="UP000325440"/>
    </source>
</evidence>
<evidence type="ECO:0000256" key="3">
    <source>
        <dbReference type="ARBA" id="ARBA00019242"/>
    </source>
</evidence>
<evidence type="ECO:0000256" key="9">
    <source>
        <dbReference type="SAM" id="Phobius"/>
    </source>
</evidence>
<organism evidence="10 11">
    <name type="scientific">Cinara cedri</name>
    <dbReference type="NCBI Taxonomy" id="506608"/>
    <lineage>
        <taxon>Eukaryota</taxon>
        <taxon>Metazoa</taxon>
        <taxon>Ecdysozoa</taxon>
        <taxon>Arthropoda</taxon>
        <taxon>Hexapoda</taxon>
        <taxon>Insecta</taxon>
        <taxon>Pterygota</taxon>
        <taxon>Neoptera</taxon>
        <taxon>Paraneoptera</taxon>
        <taxon>Hemiptera</taxon>
        <taxon>Sternorrhyncha</taxon>
        <taxon>Aphidomorpha</taxon>
        <taxon>Aphidoidea</taxon>
        <taxon>Aphididae</taxon>
        <taxon>Lachninae</taxon>
        <taxon>Cinara</taxon>
    </lineage>
</organism>
<dbReference type="GO" id="GO:0004771">
    <property type="term" value="F:sterol ester esterase activity"/>
    <property type="evidence" value="ECO:0007669"/>
    <property type="project" value="UniProtKB-EC"/>
</dbReference>
<evidence type="ECO:0000313" key="10">
    <source>
        <dbReference type="EMBL" id="VVC35717.1"/>
    </source>
</evidence>
<evidence type="ECO:0000256" key="4">
    <source>
        <dbReference type="ARBA" id="ARBA00022677"/>
    </source>
</evidence>
<keyword evidence="4" id="KW-0551">Lipid droplet</keyword>
<reference evidence="10 11" key="1">
    <citation type="submission" date="2019-08" db="EMBL/GenBank/DDBJ databases">
        <authorList>
            <person name="Alioto T."/>
            <person name="Alioto T."/>
            <person name="Gomez Garrido J."/>
        </authorList>
    </citation>
    <scope>NUCLEOTIDE SEQUENCE [LARGE SCALE GENOMIC DNA]</scope>
</reference>
<dbReference type="OrthoDB" id="448051at2759"/>
<comment type="catalytic activity">
    <reaction evidence="8">
        <text>a cholesterol ester + H2O = cholesterol + a fatty acid + H(+)</text>
        <dbReference type="Rhea" id="RHEA:36403"/>
        <dbReference type="ChEBI" id="CHEBI:15377"/>
        <dbReference type="ChEBI" id="CHEBI:15378"/>
        <dbReference type="ChEBI" id="CHEBI:16113"/>
        <dbReference type="ChEBI" id="CHEBI:17002"/>
        <dbReference type="ChEBI" id="CHEBI:28868"/>
        <dbReference type="EC" id="3.1.1.13"/>
    </reaction>
    <physiologicalReaction direction="left-to-right" evidence="8">
        <dbReference type="Rhea" id="RHEA:36404"/>
    </physiologicalReaction>
</comment>
<dbReference type="EC" id="3.1.1.13" evidence="7"/>
<dbReference type="Gene3D" id="3.40.50.1820">
    <property type="entry name" value="alpha/beta hydrolase"/>
    <property type="match status" value="1"/>
</dbReference>
<dbReference type="Proteomes" id="UP000325440">
    <property type="component" value="Unassembled WGS sequence"/>
</dbReference>
<keyword evidence="11" id="KW-1185">Reference proteome</keyword>
<evidence type="ECO:0000256" key="8">
    <source>
        <dbReference type="ARBA" id="ARBA00049527"/>
    </source>
</evidence>
<evidence type="ECO:0000256" key="6">
    <source>
        <dbReference type="ARBA" id="ARBA00031924"/>
    </source>
</evidence>
<dbReference type="Pfam" id="PF10230">
    <property type="entry name" value="LIDHydrolase"/>
    <property type="match status" value="1"/>
</dbReference>
<gene>
    <name evidence="10" type="ORF">CINCED_3A009272</name>
</gene>
<comment type="subcellular location">
    <subcellularLocation>
        <location evidence="1">Lipid droplet</location>
    </subcellularLocation>
</comment>
<evidence type="ECO:0000256" key="5">
    <source>
        <dbReference type="ARBA" id="ARBA00022801"/>
    </source>
</evidence>
<dbReference type="GO" id="GO:0019915">
    <property type="term" value="P:lipid storage"/>
    <property type="evidence" value="ECO:0007669"/>
    <property type="project" value="InterPro"/>
</dbReference>
<keyword evidence="5 10" id="KW-0378">Hydrolase</keyword>
<evidence type="ECO:0000256" key="2">
    <source>
        <dbReference type="ARBA" id="ARBA00008300"/>
    </source>
</evidence>
<comment type="similarity">
    <text evidence="2">Belongs to the AB hydrolase superfamily. LDAH family.</text>
</comment>
<dbReference type="PANTHER" id="PTHR13390">
    <property type="entry name" value="LIPASE"/>
    <property type="match status" value="1"/>
</dbReference>
<proteinExistence type="inferred from homology"/>
<dbReference type="GO" id="GO:0005811">
    <property type="term" value="C:lipid droplet"/>
    <property type="evidence" value="ECO:0007669"/>
    <property type="project" value="UniProtKB-SubCell"/>
</dbReference>
<keyword evidence="9" id="KW-0812">Transmembrane</keyword>
<sequence>MKILAAAAASPRVFMRLPRYRTLSVPLYHWPSVIIKRRRWPHVDRDVSHIIVRSTTRRETTTDGRTYTSIVNGNNFVSFRYSRLRGGVASARTVPKMKPTAADDGSGAKPTTDRWVDANGVATRVLCWGRPIDESGGPNKLVLCVCGNPGITEYYEKFLREIHRALDVPVWVVSHAGHEVPPSNVKLTLPDSKEYPDLYTLKGQVEHKLRFIEKYVPDNCDLYLVGHSIGSKVISELLKDDAMSKRLTVKRSIFLFPTLQKMRETPNGRNLIFHTRYFLSITVLLSWIFITFPSFIKTFLVNMTLVITEGGCVDDHVIRSTVRLIHPTVLRNVFSMAIDEMDKVYDLDVKPLKDNANRLHMYFGNCDGWCPTSYYDDITKCVPEVDAVLCDKGYNHAYVIQHSDEMAGIVVDWLKSDLGDVRSQ</sequence>
<dbReference type="SUPFAM" id="SSF53474">
    <property type="entry name" value="alpha/beta-Hydrolases"/>
    <property type="match status" value="1"/>
</dbReference>
<keyword evidence="9" id="KW-0472">Membrane</keyword>
<dbReference type="AlphaFoldDB" id="A0A5E4MW57"/>
<accession>A0A5E4MW57</accession>
<keyword evidence="9" id="KW-1133">Transmembrane helix</keyword>
<feature type="transmembrane region" description="Helical" evidence="9">
    <location>
        <begin position="277"/>
        <end position="296"/>
    </location>
</feature>
<protein>
    <recommendedName>
        <fullName evidence="3">Lipid droplet-associated hydrolase</fullName>
        <ecNumber evidence="7">3.1.1.13</ecNumber>
    </recommendedName>
    <alternativeName>
        <fullName evidence="6">Lipid droplet-associated serine hydrolase</fullName>
    </alternativeName>
</protein>
<evidence type="ECO:0000256" key="7">
    <source>
        <dbReference type="ARBA" id="ARBA00039150"/>
    </source>
</evidence>
<name>A0A5E4MW57_9HEMI</name>
<evidence type="ECO:0000256" key="1">
    <source>
        <dbReference type="ARBA" id="ARBA00004502"/>
    </source>
</evidence>
<dbReference type="PANTHER" id="PTHR13390:SF0">
    <property type="entry name" value="LIPID DROPLET-ASSOCIATED HYDROLASE"/>
    <property type="match status" value="1"/>
</dbReference>
<dbReference type="InterPro" id="IPR019363">
    <property type="entry name" value="LDAH"/>
</dbReference>